<dbReference type="InterPro" id="IPR006145">
    <property type="entry name" value="PsdUridine_synth_RsuA/RluA"/>
</dbReference>
<dbReference type="OrthoDB" id="424794at2759"/>
<dbReference type="PROSITE" id="PS01129">
    <property type="entry name" value="PSI_RLU"/>
    <property type="match status" value="1"/>
</dbReference>
<evidence type="ECO:0000259" key="1">
    <source>
        <dbReference type="Pfam" id="PF00849"/>
    </source>
</evidence>
<feature type="domain" description="Pseudouridine synthase RsuA/RluA-like" evidence="1">
    <location>
        <begin position="101"/>
        <end position="245"/>
    </location>
</feature>
<proteinExistence type="predicted"/>
<dbReference type="InterPro" id="IPR050188">
    <property type="entry name" value="RluA_PseudoU_synthase"/>
</dbReference>
<dbReference type="Proteomes" id="UP000030755">
    <property type="component" value="Unassembled WGS sequence"/>
</dbReference>
<dbReference type="EMBL" id="KE561370">
    <property type="protein sequence ID" value="EPZ30826.1"/>
    <property type="molecule type" value="Genomic_DNA"/>
</dbReference>
<gene>
    <name evidence="2" type="ORF">O9G_003061</name>
    <name evidence="3" type="ORF">ROZALSC1DRAFT_26726</name>
</gene>
<dbReference type="EMBL" id="ML004922">
    <property type="protein sequence ID" value="RKP21896.1"/>
    <property type="molecule type" value="Genomic_DNA"/>
</dbReference>
<dbReference type="GO" id="GO:0003723">
    <property type="term" value="F:RNA binding"/>
    <property type="evidence" value="ECO:0007669"/>
    <property type="project" value="InterPro"/>
</dbReference>
<dbReference type="Pfam" id="PF00849">
    <property type="entry name" value="PseudoU_synth_2"/>
    <property type="match status" value="1"/>
</dbReference>
<dbReference type="GO" id="GO:0000455">
    <property type="term" value="P:enzyme-directed rRNA pseudouridine synthesis"/>
    <property type="evidence" value="ECO:0007669"/>
    <property type="project" value="TreeGrafter"/>
</dbReference>
<reference evidence="3" key="3">
    <citation type="submission" date="2018-08" db="EMBL/GenBank/DDBJ databases">
        <title>Leveraging single-cell genomics to expand the Fungal Tree of Life.</title>
        <authorList>
            <consortium name="DOE Joint Genome Institute"/>
            <person name="Ahrendt S.R."/>
            <person name="Quandt C.A."/>
            <person name="Ciobanu D."/>
            <person name="Clum A."/>
            <person name="Salamov A."/>
            <person name="Andreopoulos B."/>
            <person name="Cheng J.-F."/>
            <person name="Woyke T."/>
            <person name="Pelin A."/>
            <person name="Henrissat B."/>
            <person name="Reynolds N."/>
            <person name="Benny G.L."/>
            <person name="Smith M.E."/>
            <person name="James T.Y."/>
            <person name="Grigoriev I.V."/>
        </authorList>
    </citation>
    <scope>NUCLEOTIDE SEQUENCE</scope>
    <source>
        <strain evidence="3">CSF55</strain>
    </source>
</reference>
<name>A0A075AMI3_ROZAC</name>
<evidence type="ECO:0000313" key="5">
    <source>
        <dbReference type="Proteomes" id="UP000281549"/>
    </source>
</evidence>
<dbReference type="GO" id="GO:0009982">
    <property type="term" value="F:pseudouridine synthase activity"/>
    <property type="evidence" value="ECO:0007669"/>
    <property type="project" value="InterPro"/>
</dbReference>
<dbReference type="SUPFAM" id="SSF55120">
    <property type="entry name" value="Pseudouridine synthase"/>
    <property type="match status" value="1"/>
</dbReference>
<dbReference type="Gene3D" id="3.30.2350.10">
    <property type="entry name" value="Pseudouridine synthase"/>
    <property type="match status" value="1"/>
</dbReference>
<dbReference type="AlphaFoldDB" id="A0A075AMI3"/>
<dbReference type="STRING" id="988480.A0A075AMI3"/>
<keyword evidence="4" id="KW-1185">Reference proteome</keyword>
<reference evidence="5" key="2">
    <citation type="journal article" date="2018" name="Nat. Microbiol.">
        <title>Leveraging single-cell genomics to expand the fungal tree of life.</title>
        <authorList>
            <person name="Ahrendt S.R."/>
            <person name="Quandt C.A."/>
            <person name="Ciobanu D."/>
            <person name="Clum A."/>
            <person name="Salamov A."/>
            <person name="Andreopoulos B."/>
            <person name="Cheng J.F."/>
            <person name="Woyke T."/>
            <person name="Pelin A."/>
            <person name="Henrissat B."/>
            <person name="Reynolds N.K."/>
            <person name="Benny G.L."/>
            <person name="Smith M.E."/>
            <person name="James T.Y."/>
            <person name="Grigoriev I.V."/>
        </authorList>
    </citation>
    <scope>NUCLEOTIDE SEQUENCE [LARGE SCALE GENOMIC DNA]</scope>
    <source>
        <strain evidence="5">CSF55</strain>
    </source>
</reference>
<reference evidence="2 4" key="1">
    <citation type="journal article" date="2013" name="Curr. Biol.">
        <title>Shared signatures of parasitism and phylogenomics unite Cryptomycota and microsporidia.</title>
        <authorList>
            <person name="James T.Y."/>
            <person name="Pelin A."/>
            <person name="Bonen L."/>
            <person name="Ahrendt S."/>
            <person name="Sain D."/>
            <person name="Corradi N."/>
            <person name="Stajich J.E."/>
        </authorList>
    </citation>
    <scope>NUCLEOTIDE SEQUENCE [LARGE SCALE GENOMIC DNA]</scope>
    <source>
        <strain evidence="2 4">CSF55</strain>
        <strain evidence="2 4">CSF55</strain>
    </source>
</reference>
<dbReference type="InterPro" id="IPR020103">
    <property type="entry name" value="PsdUridine_synth_cat_dom_sf"/>
</dbReference>
<organism evidence="2 4">
    <name type="scientific">Rozella allomycis (strain CSF55)</name>
    <dbReference type="NCBI Taxonomy" id="988480"/>
    <lineage>
        <taxon>Eukaryota</taxon>
        <taxon>Fungi</taxon>
        <taxon>Fungi incertae sedis</taxon>
        <taxon>Cryptomycota</taxon>
        <taxon>Cryptomycota incertae sedis</taxon>
        <taxon>Rozella</taxon>
    </lineage>
</organism>
<dbReference type="PANTHER" id="PTHR21600:SF40">
    <property type="entry name" value="PSEUDOURIDYLATE SYNTHASE RPUSD2"/>
    <property type="match status" value="1"/>
</dbReference>
<protein>
    <submittedName>
        <fullName evidence="2 3">Pseudouridine synthase</fullName>
    </submittedName>
</protein>
<dbReference type="HOGENOM" id="CLU_016902_12_1_1"/>
<evidence type="ECO:0000313" key="4">
    <source>
        <dbReference type="Proteomes" id="UP000030755"/>
    </source>
</evidence>
<evidence type="ECO:0000313" key="2">
    <source>
        <dbReference type="EMBL" id="EPZ30826.1"/>
    </source>
</evidence>
<dbReference type="InterPro" id="IPR006224">
    <property type="entry name" value="PsdUridine_synth_RluA-like_CS"/>
</dbReference>
<evidence type="ECO:0000313" key="3">
    <source>
        <dbReference type="EMBL" id="RKP21896.1"/>
    </source>
</evidence>
<sequence>MKSTQKLELAFLMPYIFTDIITVKERMKGKNLKDATTSEFKSLSGEYIDSCTNLGLLKVNLQRCKSERNLKSGEIITHRHWMAEPEVDFTGSLRVQYINDNLIAIEKWPTIPVHPVGIYRKGWVGMKLDLVINVFASQLVNRLDLMVSGIMFVSKSSLMCRELTDLLGTNETRKEYICRVYGAFPSYQITCDKPLLIRDKVAFASDEGKFSVTKFRKLKTFNDGTSLVHCEPITGRTHQIRVHLQYLGFPIVNDHIYANQIYFGQKMGRNGLTFEEQNETLAIINDEIEEQWEDFEYPAPDNPEVMIKYRNKKNAVQKKPILLHALKYKLGPYEAEASIPSWAE</sequence>
<accession>A0A075AMI3</accession>
<dbReference type="OMA" id="THKHEPP"/>
<dbReference type="PANTHER" id="PTHR21600">
    <property type="entry name" value="MITOCHONDRIAL RNA PSEUDOURIDINE SYNTHASE"/>
    <property type="match status" value="1"/>
</dbReference>
<dbReference type="Proteomes" id="UP000281549">
    <property type="component" value="Unassembled WGS sequence"/>
</dbReference>